<protein>
    <submittedName>
        <fullName evidence="2">DUF2934 domain-containing protein</fullName>
    </submittedName>
</protein>
<feature type="compositionally biased region" description="Polar residues" evidence="1">
    <location>
        <begin position="58"/>
        <end position="70"/>
    </location>
</feature>
<dbReference type="AlphaFoldDB" id="A0A5C8P7U4"/>
<dbReference type="RefSeq" id="WP_147852192.1">
    <property type="nucleotide sequence ID" value="NZ_VDUZ01000073.1"/>
</dbReference>
<accession>A0A5C8P7U4</accession>
<dbReference type="Pfam" id="PF11154">
    <property type="entry name" value="DUF2934"/>
    <property type="match status" value="1"/>
</dbReference>
<sequence>MPTREEKIRERAHQLWEQEGRPAGQEAQHWERASREINAAEAASDGLGHPRQPPEAQATGSASPQQTHPDTVSRGRKAPRRPDGKAGGKTRKS</sequence>
<evidence type="ECO:0000313" key="3">
    <source>
        <dbReference type="Proteomes" id="UP000321638"/>
    </source>
</evidence>
<feature type="compositionally biased region" description="Basic and acidic residues" evidence="1">
    <location>
        <begin position="1"/>
        <end position="20"/>
    </location>
</feature>
<reference evidence="2 3" key="1">
    <citation type="submission" date="2019-06" db="EMBL/GenBank/DDBJ databases">
        <title>New taxonomy in bacterial strain CC-CFT640, isolated from vineyard.</title>
        <authorList>
            <person name="Lin S.-Y."/>
            <person name="Tsai C.-F."/>
            <person name="Young C.-C."/>
        </authorList>
    </citation>
    <scope>NUCLEOTIDE SEQUENCE [LARGE SCALE GENOMIC DNA]</scope>
    <source>
        <strain evidence="2 3">CC-CFT640</strain>
    </source>
</reference>
<evidence type="ECO:0000256" key="1">
    <source>
        <dbReference type="SAM" id="MobiDB-lite"/>
    </source>
</evidence>
<organism evidence="2 3">
    <name type="scientific">Vineibacter terrae</name>
    <dbReference type="NCBI Taxonomy" id="2586908"/>
    <lineage>
        <taxon>Bacteria</taxon>
        <taxon>Pseudomonadati</taxon>
        <taxon>Pseudomonadota</taxon>
        <taxon>Alphaproteobacteria</taxon>
        <taxon>Hyphomicrobiales</taxon>
        <taxon>Vineibacter</taxon>
    </lineage>
</organism>
<dbReference type="OrthoDB" id="9811127at2"/>
<dbReference type="Proteomes" id="UP000321638">
    <property type="component" value="Unassembled WGS sequence"/>
</dbReference>
<name>A0A5C8P7U4_9HYPH</name>
<feature type="region of interest" description="Disordered" evidence="1">
    <location>
        <begin position="1"/>
        <end position="93"/>
    </location>
</feature>
<comment type="caution">
    <text evidence="2">The sequence shown here is derived from an EMBL/GenBank/DDBJ whole genome shotgun (WGS) entry which is preliminary data.</text>
</comment>
<dbReference type="InterPro" id="IPR021327">
    <property type="entry name" value="DUF2934"/>
</dbReference>
<evidence type="ECO:0000313" key="2">
    <source>
        <dbReference type="EMBL" id="TXL69728.1"/>
    </source>
</evidence>
<gene>
    <name evidence="2" type="ORF">FHP25_37620</name>
</gene>
<dbReference type="EMBL" id="VDUZ01000073">
    <property type="protein sequence ID" value="TXL69728.1"/>
    <property type="molecule type" value="Genomic_DNA"/>
</dbReference>
<keyword evidence="3" id="KW-1185">Reference proteome</keyword>
<proteinExistence type="predicted"/>